<evidence type="ECO:0000313" key="3">
    <source>
        <dbReference type="EMBL" id="REG36309.1"/>
    </source>
</evidence>
<dbReference type="InterPro" id="IPR016143">
    <property type="entry name" value="Citrate_synth-like_sm_a-sub"/>
</dbReference>
<dbReference type="InterPro" id="IPR036969">
    <property type="entry name" value="Citrate_synthase_sf"/>
</dbReference>
<dbReference type="PRINTS" id="PR00143">
    <property type="entry name" value="CITRTSNTHASE"/>
</dbReference>
<dbReference type="Gene3D" id="1.10.230.10">
    <property type="entry name" value="Cytochrome P450-Terp, domain 2"/>
    <property type="match status" value="1"/>
</dbReference>
<comment type="pathway">
    <text evidence="1">Carbohydrate metabolism; tricarboxylic acid cycle; isocitrate from oxaloacetate: step 1/2.</text>
</comment>
<dbReference type="InterPro" id="IPR002020">
    <property type="entry name" value="Citrate_synthase"/>
</dbReference>
<proteinExistence type="predicted"/>
<dbReference type="Proteomes" id="UP000256345">
    <property type="component" value="Unassembled WGS sequence"/>
</dbReference>
<dbReference type="EMBL" id="QUMU01000002">
    <property type="protein sequence ID" value="REG36309.1"/>
    <property type="molecule type" value="Genomic_DNA"/>
</dbReference>
<reference evidence="3 4" key="1">
    <citation type="submission" date="2018-08" db="EMBL/GenBank/DDBJ databases">
        <title>Genomic Encyclopedia of Archaeal and Bacterial Type Strains, Phase II (KMG-II): from individual species to whole genera.</title>
        <authorList>
            <person name="Goeker M."/>
        </authorList>
    </citation>
    <scope>NUCLEOTIDE SEQUENCE [LARGE SCALE GENOMIC DNA]</scope>
    <source>
        <strain evidence="3 4">DSM 2261</strain>
    </source>
</reference>
<dbReference type="RefSeq" id="WP_047859122.1">
    <property type="nucleotide sequence ID" value="NZ_CP011509.1"/>
</dbReference>
<name>A0ABX9K9Y3_9BACT</name>
<dbReference type="Gene3D" id="1.10.580.10">
    <property type="entry name" value="Citrate Synthase, domain 1"/>
    <property type="match status" value="1"/>
</dbReference>
<dbReference type="EC" id="2.3.3.16" evidence="2"/>
<accession>A0ABX9K9Y3</accession>
<dbReference type="InterPro" id="IPR016142">
    <property type="entry name" value="Citrate_synth-like_lrg_a-sub"/>
</dbReference>
<keyword evidence="4" id="KW-1185">Reference proteome</keyword>
<evidence type="ECO:0000256" key="1">
    <source>
        <dbReference type="ARBA" id="ARBA00004751"/>
    </source>
</evidence>
<dbReference type="PANTHER" id="PTHR11739">
    <property type="entry name" value="CITRATE SYNTHASE"/>
    <property type="match status" value="1"/>
</dbReference>
<protein>
    <recommendedName>
        <fullName evidence="2">citrate synthase (unknown stereospecificity)</fullName>
        <ecNumber evidence="2">2.3.3.16</ecNumber>
    </recommendedName>
</protein>
<dbReference type="PANTHER" id="PTHR11739:SF23">
    <property type="entry name" value="CITRATE SYNTHASE 2-RELATED"/>
    <property type="match status" value="1"/>
</dbReference>
<dbReference type="Pfam" id="PF00285">
    <property type="entry name" value="Citrate_synt"/>
    <property type="match status" value="1"/>
</dbReference>
<comment type="caution">
    <text evidence="3">The sequence shown here is derived from an EMBL/GenBank/DDBJ whole genome shotgun (WGS) entry which is preliminary data.</text>
</comment>
<evidence type="ECO:0000256" key="2">
    <source>
        <dbReference type="ARBA" id="ARBA00012972"/>
    </source>
</evidence>
<organism evidence="3 4">
    <name type="scientific">Archangium gephyra</name>
    <dbReference type="NCBI Taxonomy" id="48"/>
    <lineage>
        <taxon>Bacteria</taxon>
        <taxon>Pseudomonadati</taxon>
        <taxon>Myxococcota</taxon>
        <taxon>Myxococcia</taxon>
        <taxon>Myxococcales</taxon>
        <taxon>Cystobacterineae</taxon>
        <taxon>Archangiaceae</taxon>
        <taxon>Archangium</taxon>
    </lineage>
</organism>
<dbReference type="NCBIfam" id="NF009005">
    <property type="entry name" value="PRK12350.1"/>
    <property type="match status" value="1"/>
</dbReference>
<dbReference type="SUPFAM" id="SSF48256">
    <property type="entry name" value="Citrate synthase"/>
    <property type="match status" value="1"/>
</dbReference>
<evidence type="ECO:0000313" key="4">
    <source>
        <dbReference type="Proteomes" id="UP000256345"/>
    </source>
</evidence>
<sequence length="366" mass="38834">MGTTQTAVHAGLEGVVVAETRLSEVDGERGRLVIAGDDVESLAGASSFEQVCARLWAPYAKQPLPDSLQAALGEARVRAFGLLDGLGDALSAKDGMDALRAAAAHVPEHPEGELATHLLLTGALAVFAGAWARRGRGLAPIRPDPTLSHAADLLRMVTGEHHPERAAGLDAYLVTVSDHGLNASTFTARVIASTGSDSVSAVVGAIGALKGPLHGGAPGPVLDMLDGIAHPERATSWLEEELGAGRRIMGMGHRIYRVRDPRAAVLERALERLERGGLRTERLALARAVERAAEELLRQRYPDRPLRANVEFYTAVLLDAVGLDRTMFSPTFACGRVAGWLGHISEQRVTGRLIRPASHYVGPMPG</sequence>
<gene>
    <name evidence="3" type="ORF">ATI61_102686</name>
</gene>